<evidence type="ECO:0000259" key="5">
    <source>
        <dbReference type="Pfam" id="PF03033"/>
    </source>
</evidence>
<reference evidence="7 8" key="1">
    <citation type="journal article" date="2023" name="IMA Fungus">
        <title>Comparative genomic study of the Penicillium genus elucidates a diverse pangenome and 15 lateral gene transfer events.</title>
        <authorList>
            <person name="Petersen C."/>
            <person name="Sorensen T."/>
            <person name="Nielsen M.R."/>
            <person name="Sondergaard T.E."/>
            <person name="Sorensen J.L."/>
            <person name="Fitzpatrick D.A."/>
            <person name="Frisvad J.C."/>
            <person name="Nielsen K.L."/>
        </authorList>
    </citation>
    <scope>NUCLEOTIDE SEQUENCE [LARGE SCALE GENOMIC DNA]</scope>
    <source>
        <strain evidence="7 8">IBT 35679</strain>
    </source>
</reference>
<feature type="region of interest" description="Disordered" evidence="4">
    <location>
        <begin position="16"/>
        <end position="35"/>
    </location>
</feature>
<dbReference type="InterPro" id="IPR010610">
    <property type="entry name" value="EryCIII-like_C"/>
</dbReference>
<dbReference type="GO" id="GO:0016906">
    <property type="term" value="F:sterol 3-beta-glucosyltransferase activity"/>
    <property type="evidence" value="ECO:0007669"/>
    <property type="project" value="UniProtKB-ARBA"/>
</dbReference>
<protein>
    <submittedName>
        <fullName evidence="7">CAZyme family GT1</fullName>
    </submittedName>
</protein>
<dbReference type="AlphaFoldDB" id="A0AAD6GDM5"/>
<dbReference type="InterPro" id="IPR004276">
    <property type="entry name" value="GlycoTrans_28_N"/>
</dbReference>
<evidence type="ECO:0000313" key="8">
    <source>
        <dbReference type="Proteomes" id="UP001220324"/>
    </source>
</evidence>
<evidence type="ECO:0000256" key="4">
    <source>
        <dbReference type="SAM" id="MobiDB-lite"/>
    </source>
</evidence>
<evidence type="ECO:0000256" key="2">
    <source>
        <dbReference type="ARBA" id="ARBA00022679"/>
    </source>
</evidence>
<dbReference type="PANTHER" id="PTHR48050:SF13">
    <property type="entry name" value="STEROL 3-BETA-GLUCOSYLTRANSFERASE UGT80A2"/>
    <property type="match status" value="1"/>
</dbReference>
<dbReference type="Proteomes" id="UP001220324">
    <property type="component" value="Unassembled WGS sequence"/>
</dbReference>
<dbReference type="GO" id="GO:0005975">
    <property type="term" value="P:carbohydrate metabolic process"/>
    <property type="evidence" value="ECO:0007669"/>
    <property type="project" value="InterPro"/>
</dbReference>
<feature type="domain" description="Glycosyltransferase family 28 N-terminal" evidence="5">
    <location>
        <begin position="111"/>
        <end position="175"/>
    </location>
</feature>
<evidence type="ECO:0000259" key="6">
    <source>
        <dbReference type="Pfam" id="PF06722"/>
    </source>
</evidence>
<dbReference type="InterPro" id="IPR050426">
    <property type="entry name" value="Glycosyltransferase_28"/>
</dbReference>
<name>A0AAD6GDM5_9EURO</name>
<feature type="compositionally biased region" description="Basic and acidic residues" evidence="4">
    <location>
        <begin position="688"/>
        <end position="705"/>
    </location>
</feature>
<accession>A0AAD6GDM5</accession>
<dbReference type="CDD" id="cd03784">
    <property type="entry name" value="GT1_Gtf-like"/>
    <property type="match status" value="1"/>
</dbReference>
<dbReference type="PANTHER" id="PTHR48050">
    <property type="entry name" value="STEROL 3-BETA-GLUCOSYLTRANSFERASE"/>
    <property type="match status" value="1"/>
</dbReference>
<dbReference type="GO" id="GO:0006629">
    <property type="term" value="P:lipid metabolic process"/>
    <property type="evidence" value="ECO:0007669"/>
    <property type="project" value="UniProtKB-KW"/>
</dbReference>
<feature type="compositionally biased region" description="Acidic residues" evidence="4">
    <location>
        <begin position="706"/>
        <end position="721"/>
    </location>
</feature>
<dbReference type="FunFam" id="3.40.50.2000:FF:000009">
    <property type="entry name" value="Sterol 3-beta-glucosyltransferase UGT80A2"/>
    <property type="match status" value="1"/>
</dbReference>
<evidence type="ECO:0000256" key="1">
    <source>
        <dbReference type="ARBA" id="ARBA00004184"/>
    </source>
</evidence>
<comment type="caution">
    <text evidence="7">The sequence shown here is derived from an EMBL/GenBank/DDBJ whole genome shotgun (WGS) entry which is preliminary data.</text>
</comment>
<dbReference type="SUPFAM" id="SSF53756">
    <property type="entry name" value="UDP-Glycosyltransferase/glycogen phosphorylase"/>
    <property type="match status" value="1"/>
</dbReference>
<dbReference type="GO" id="GO:0012505">
    <property type="term" value="C:endomembrane system"/>
    <property type="evidence" value="ECO:0007669"/>
    <property type="project" value="UniProtKB-SubCell"/>
</dbReference>
<keyword evidence="8" id="KW-1185">Reference proteome</keyword>
<feature type="domain" description="Erythromycin biosynthesis protein CIII-like C-terminal" evidence="6">
    <location>
        <begin position="432"/>
        <end position="537"/>
    </location>
</feature>
<dbReference type="FunFam" id="3.40.50.2000:FF:000100">
    <property type="entry name" value="Glycosyltransferase family 1 protein"/>
    <property type="match status" value="1"/>
</dbReference>
<comment type="subcellular location">
    <subcellularLocation>
        <location evidence="1">Endomembrane system</location>
        <topology evidence="1">Peripheral membrane protein</topology>
    </subcellularLocation>
</comment>
<dbReference type="Gene3D" id="3.40.50.2000">
    <property type="entry name" value="Glycogen Phosphorylase B"/>
    <property type="match status" value="2"/>
</dbReference>
<dbReference type="EMBL" id="JAQIZZ010000007">
    <property type="protein sequence ID" value="KAJ5533149.1"/>
    <property type="molecule type" value="Genomic_DNA"/>
</dbReference>
<evidence type="ECO:0000313" key="7">
    <source>
        <dbReference type="EMBL" id="KAJ5533149.1"/>
    </source>
</evidence>
<sequence length="935" mass="103400">MAALTLNIAGRSSELMNANHSDDWPSDSTKRAPDDHDEVQYFQDGLSTGARILSDGRVDIHVKQHKPHLTGILDHIQRRDSMFSDGVAERDISPQLSLSKNLHFPLHLNLVIQVIGSQGDIQPFVALGKELKAQGHRVRLATHLAFRHFVLDSGLEFFNIGGDPEQLMAFMVKNPGLLPGFKAIRSGDIQKRRREMKEIFIGCWRSCFLKGDGTDLHQIKEDLWNDAVDYRQRSFVADAIIANPPSLAHIHCAQRLGIPLHIIFTMPWSPTQSFPHPLANLHPQNCKPTIANFMSYSIMDMMVWEGLGDILNTLRKNTLTLQPLDTVTARGILHRLHVPHTYLWSPSLLPKPPDWPDNIDVCGFSFLPSETNYVPPNEITTFLNAGPKPIYIGFGSIVVANPLKLTSIIFEAVRRTKQRALISKGWGNLGADEVPDNILMIGSCPHDWLFRQVSCVIHHGGAGTTAAGLALGVPTIIVPFFGDQQFWGDIVARAGAGPAPIPYKRLNEQNLSEAIQKALESSTLDRAQSIATRMREESGVRHGVNSFYRHLDPESLRCSINPNQPAAWHLKHTKINLSAFAATVLVKSGKVSPDMLVLHRPTEYDTLLNPTDPITATAQVLFGAITGFVTGLVDAPGEMLSDLSSAAHAIRHPYERFNRRAACQAALSSPDHLSPETTTGNEEINIENEDRQLQIDNGGQERREIQEDESTQEDSAAEDNEAEAHDTEIARVRTIERNRNLQLEKAKTMSSSMTPSKPPKFSVLHEAAFHGSKASKKMLKLVIWLPTNLSVSMARGFHNAPKLYHDSTVNDVPQVMGLRSGFKAAGKELRDGFYLGIKGLGTHPRDGLKHEGTKGLLKGVGKGMGGVILKPTAGLWGLAGYPLSGVLREINDSLGRHQKCMIVMGRIAQGLEEIRESTVQEREEVSRRWVMINAT</sequence>
<proteinExistence type="predicted"/>
<keyword evidence="2" id="KW-0808">Transferase</keyword>
<evidence type="ECO:0000256" key="3">
    <source>
        <dbReference type="ARBA" id="ARBA00023098"/>
    </source>
</evidence>
<dbReference type="Pfam" id="PF03033">
    <property type="entry name" value="Glyco_transf_28"/>
    <property type="match status" value="1"/>
</dbReference>
<organism evidence="7 8">
    <name type="scientific">Penicillium frequentans</name>
    <dbReference type="NCBI Taxonomy" id="3151616"/>
    <lineage>
        <taxon>Eukaryota</taxon>
        <taxon>Fungi</taxon>
        <taxon>Dikarya</taxon>
        <taxon>Ascomycota</taxon>
        <taxon>Pezizomycotina</taxon>
        <taxon>Eurotiomycetes</taxon>
        <taxon>Eurotiomycetidae</taxon>
        <taxon>Eurotiales</taxon>
        <taxon>Aspergillaceae</taxon>
        <taxon>Penicillium</taxon>
    </lineage>
</organism>
<feature type="compositionally biased region" description="Basic and acidic residues" evidence="4">
    <location>
        <begin position="20"/>
        <end position="34"/>
    </location>
</feature>
<keyword evidence="3" id="KW-0443">Lipid metabolism</keyword>
<gene>
    <name evidence="7" type="ORF">N7494_009701</name>
</gene>
<dbReference type="InterPro" id="IPR002213">
    <property type="entry name" value="UDP_glucos_trans"/>
</dbReference>
<feature type="region of interest" description="Disordered" evidence="4">
    <location>
        <begin position="665"/>
        <end position="727"/>
    </location>
</feature>
<dbReference type="Pfam" id="PF06722">
    <property type="entry name" value="EryCIII-like_C"/>
    <property type="match status" value="1"/>
</dbReference>